<organism evidence="2 3">
    <name type="scientific">Psilocybe cf. subviscida</name>
    <dbReference type="NCBI Taxonomy" id="2480587"/>
    <lineage>
        <taxon>Eukaryota</taxon>
        <taxon>Fungi</taxon>
        <taxon>Dikarya</taxon>
        <taxon>Basidiomycota</taxon>
        <taxon>Agaricomycotina</taxon>
        <taxon>Agaricomycetes</taxon>
        <taxon>Agaricomycetidae</taxon>
        <taxon>Agaricales</taxon>
        <taxon>Agaricineae</taxon>
        <taxon>Strophariaceae</taxon>
        <taxon>Psilocybe</taxon>
    </lineage>
</organism>
<feature type="compositionally biased region" description="Low complexity" evidence="1">
    <location>
        <begin position="497"/>
        <end position="507"/>
    </location>
</feature>
<feature type="compositionally biased region" description="Low complexity" evidence="1">
    <location>
        <begin position="595"/>
        <end position="606"/>
    </location>
</feature>
<proteinExistence type="predicted"/>
<feature type="region of interest" description="Disordered" evidence="1">
    <location>
        <begin position="208"/>
        <end position="414"/>
    </location>
</feature>
<dbReference type="OrthoDB" id="7873042at2759"/>
<name>A0A8H5F7P2_9AGAR</name>
<feature type="compositionally biased region" description="Polar residues" evidence="1">
    <location>
        <begin position="681"/>
        <end position="693"/>
    </location>
</feature>
<feature type="compositionally biased region" description="Polar residues" evidence="1">
    <location>
        <begin position="804"/>
        <end position="828"/>
    </location>
</feature>
<sequence length="1080" mass="112606">MLVPSQHTFACASCAAAIAPTDPRVRCLVCTVPCDMCATCVLGERFREPHVGTHAVQVLKQSGGGGDAASGDGAALVPTVLGSTAICYYPPPPVPALPQPVVGEERTSVGALEGSVAQLSLGPERESVGMRGMVEPDQGANGVGHIEPPSVQAPAGQEYQHQLGGGGEDPNSYTSPPATQPPVEHHHNHYQYQQDVSAAFSVQDQAARVHHPNAGPPQFTSQHADYPHVADTVPPTYQHTSPIASPPVDPSHQADHPAVAPTVPTYHYDSPAPNASLPQPSSQPADQLPIATAGPPTYHHASPVASPPIGASQPQADQPPTPVRALPHIPGVASPPPGPGFSQQVDEPHHGVGAAPPVYQPQPLAPVVESSEAGSVQQAADHPPVGGAHPSTYHHAAPGASTQSPAGSFQQAADQSPVVAAIPATYWDDAAPAVSSPAPSFQQQKGQYGGAAAPPTYPHAGPFASSQSPPADYSRQVNQQPPTVAGAGPPTYHHHGAPIAAPSPAGSFQQADHPSNVVLSPRHTSNVASPAPGSFQQADQPPVDVAAPPTYEHAAPATSPAGSYQQVGQQPGVAATHMPYQYPMPVGPSPGDTSQQQGAQQQPVVVAASKSAYQYPAPVASSSVGSSVNQQPNGSAAAYHDPRYQYTAPGAPSPMGSSQHLGQQPVVPLPYQHAASIVSSPASSFQQVTQQPAVPSPYQHAAPIAASPAGAASQQANQLPAGAAAPQASPYQHAAPVASPPAGSYQQMGRPPSVAAAYAAYHYGPPQPTGSPAIPPNFTGSPSTPPNFTGTPPAVPPRRATGTGRPSSFNNSPHPAPQSNLPQYQNGGYQEAPAQATGWQPFLLADMSPSPTFVTLVNDVFSYLDQRNLGNLEPEVFSGFLDDLGYMPHENAWKLGLQPTYALSAQSMADKSLKNAFDLFAIDHVLLKRIQPPHEDPTGLTAQYKRVLGAAFNPAMLQQNPGAAHSTVEGPMPAITRKGFLQIMALEALGEPARSWGNWSRLLRKYNMPRYAGWGDLPRACFLECADPATMRRVEEIRKVSERRGQEQLDAARAYSQIAAQGRQNALDLVGNVRHEYVYR</sequence>
<reference evidence="2 3" key="1">
    <citation type="journal article" date="2020" name="ISME J.">
        <title>Uncovering the hidden diversity of litter-decomposition mechanisms in mushroom-forming fungi.</title>
        <authorList>
            <person name="Floudas D."/>
            <person name="Bentzer J."/>
            <person name="Ahren D."/>
            <person name="Johansson T."/>
            <person name="Persson P."/>
            <person name="Tunlid A."/>
        </authorList>
    </citation>
    <scope>NUCLEOTIDE SEQUENCE [LARGE SCALE GENOMIC DNA]</scope>
    <source>
        <strain evidence="2 3">CBS 101986</strain>
    </source>
</reference>
<feature type="compositionally biased region" description="Low complexity" evidence="1">
    <location>
        <begin position="432"/>
        <end position="453"/>
    </location>
</feature>
<feature type="compositionally biased region" description="Polar residues" evidence="1">
    <location>
        <begin position="276"/>
        <end position="285"/>
    </location>
</feature>
<evidence type="ECO:0000313" key="2">
    <source>
        <dbReference type="EMBL" id="KAF5326756.1"/>
    </source>
</evidence>
<keyword evidence="3" id="KW-1185">Reference proteome</keyword>
<feature type="region of interest" description="Disordered" evidence="1">
    <location>
        <begin position="767"/>
        <end position="829"/>
    </location>
</feature>
<gene>
    <name evidence="2" type="ORF">D9619_005104</name>
</gene>
<comment type="caution">
    <text evidence="2">The sequence shown here is derived from an EMBL/GenBank/DDBJ whole genome shotgun (WGS) entry which is preliminary data.</text>
</comment>
<feature type="compositionally biased region" description="Polar residues" evidence="1">
    <location>
        <begin position="400"/>
        <end position="414"/>
    </location>
</feature>
<feature type="compositionally biased region" description="Polar residues" evidence="1">
    <location>
        <begin position="778"/>
        <end position="790"/>
    </location>
</feature>
<dbReference type="EMBL" id="JAACJJ010000014">
    <property type="protein sequence ID" value="KAF5326756.1"/>
    <property type="molecule type" value="Genomic_DNA"/>
</dbReference>
<dbReference type="Proteomes" id="UP000567179">
    <property type="component" value="Unassembled WGS sequence"/>
</dbReference>
<feature type="region of interest" description="Disordered" evidence="1">
    <location>
        <begin position="432"/>
        <end position="540"/>
    </location>
</feature>
<protein>
    <submittedName>
        <fullName evidence="2">Uncharacterized protein</fullName>
    </submittedName>
</protein>
<dbReference type="AlphaFoldDB" id="A0A8H5F7P2"/>
<accession>A0A8H5F7P2</accession>
<feature type="region of interest" description="Disordered" evidence="1">
    <location>
        <begin position="582"/>
        <end position="606"/>
    </location>
</feature>
<feature type="region of interest" description="Disordered" evidence="1">
    <location>
        <begin position="135"/>
        <end position="185"/>
    </location>
</feature>
<feature type="compositionally biased region" description="Low complexity" evidence="1">
    <location>
        <begin position="701"/>
        <end position="716"/>
    </location>
</feature>
<feature type="region of interest" description="Disordered" evidence="1">
    <location>
        <begin position="681"/>
        <end position="749"/>
    </location>
</feature>
<feature type="compositionally biased region" description="Polar residues" evidence="1">
    <location>
        <begin position="464"/>
        <end position="482"/>
    </location>
</feature>
<feature type="compositionally biased region" description="Low complexity" evidence="1">
    <location>
        <begin position="618"/>
        <end position="633"/>
    </location>
</feature>
<evidence type="ECO:0000256" key="1">
    <source>
        <dbReference type="SAM" id="MobiDB-lite"/>
    </source>
</evidence>
<feature type="region of interest" description="Disordered" evidence="1">
    <location>
        <begin position="618"/>
        <end position="664"/>
    </location>
</feature>
<evidence type="ECO:0000313" key="3">
    <source>
        <dbReference type="Proteomes" id="UP000567179"/>
    </source>
</evidence>